<protein>
    <submittedName>
        <fullName evidence="8">LIM zinc-binding domain-containing protein</fullName>
    </submittedName>
</protein>
<proteinExistence type="predicted"/>
<dbReference type="STRING" id="70415.A0A5S6QQX1"/>
<evidence type="ECO:0000256" key="3">
    <source>
        <dbReference type="ARBA" id="ARBA00022833"/>
    </source>
</evidence>
<reference evidence="8" key="1">
    <citation type="submission" date="2019-12" db="UniProtKB">
        <authorList>
            <consortium name="WormBaseParasite"/>
        </authorList>
    </citation>
    <scope>IDENTIFICATION</scope>
</reference>
<dbReference type="PROSITE" id="PS50023">
    <property type="entry name" value="LIM_DOMAIN_2"/>
    <property type="match status" value="2"/>
</dbReference>
<keyword evidence="4 5" id="KW-0440">LIM domain</keyword>
<keyword evidence="2" id="KW-0677">Repeat</keyword>
<dbReference type="AlphaFoldDB" id="A0A5S6QQX1"/>
<evidence type="ECO:0000256" key="1">
    <source>
        <dbReference type="ARBA" id="ARBA00022723"/>
    </source>
</evidence>
<dbReference type="GO" id="GO:0005634">
    <property type="term" value="C:nucleus"/>
    <property type="evidence" value="ECO:0007669"/>
    <property type="project" value="TreeGrafter"/>
</dbReference>
<dbReference type="SMART" id="SM00132">
    <property type="entry name" value="LIM"/>
    <property type="match status" value="2"/>
</dbReference>
<keyword evidence="3 5" id="KW-0862">Zinc</keyword>
<dbReference type="GO" id="GO:0046872">
    <property type="term" value="F:metal ion binding"/>
    <property type="evidence" value="ECO:0007669"/>
    <property type="project" value="UniProtKB-KW"/>
</dbReference>
<dbReference type="PANTHER" id="PTHR24205">
    <property type="entry name" value="FOUR AND A HALF LIM DOMAINS PROTEIN"/>
    <property type="match status" value="1"/>
</dbReference>
<dbReference type="GO" id="GO:0030018">
    <property type="term" value="C:Z disc"/>
    <property type="evidence" value="ECO:0007669"/>
    <property type="project" value="TreeGrafter"/>
</dbReference>
<name>A0A5S6QQX1_TRIMR</name>
<sequence>MLRSQSLHKCQVCRQNVRPGRSFEVANYVLCEKHICCARCNMNIHLDIWPCDGKLYCRNCYLLMVRADLCKSCCGRIVEPALEKEGFMWHYSCFVCQACRKDFANENYFMYKNLPFCLVHVQQEKNRDKQTATSSAALPKSEINEELE</sequence>
<dbReference type="Gene3D" id="2.10.110.10">
    <property type="entry name" value="Cysteine Rich Protein"/>
    <property type="match status" value="2"/>
</dbReference>
<dbReference type="SUPFAM" id="SSF57716">
    <property type="entry name" value="Glucocorticoid receptor-like (DNA-binding domain)"/>
    <property type="match status" value="1"/>
</dbReference>
<evidence type="ECO:0000256" key="4">
    <source>
        <dbReference type="ARBA" id="ARBA00023038"/>
    </source>
</evidence>
<dbReference type="Pfam" id="PF00412">
    <property type="entry name" value="LIM"/>
    <property type="match status" value="1"/>
</dbReference>
<dbReference type="PROSITE" id="PS00478">
    <property type="entry name" value="LIM_DOMAIN_1"/>
    <property type="match status" value="1"/>
</dbReference>
<dbReference type="GO" id="GO:0003712">
    <property type="term" value="F:transcription coregulator activity"/>
    <property type="evidence" value="ECO:0007669"/>
    <property type="project" value="TreeGrafter"/>
</dbReference>
<feature type="domain" description="LIM zinc-binding" evidence="6">
    <location>
        <begin position="8"/>
        <end position="67"/>
    </location>
</feature>
<evidence type="ECO:0000313" key="7">
    <source>
        <dbReference type="Proteomes" id="UP000046395"/>
    </source>
</evidence>
<keyword evidence="1 5" id="KW-0479">Metal-binding</keyword>
<dbReference type="PANTHER" id="PTHR24205:SF16">
    <property type="entry name" value="GH01042P-RELATED"/>
    <property type="match status" value="1"/>
</dbReference>
<dbReference type="InterPro" id="IPR001781">
    <property type="entry name" value="Znf_LIM"/>
</dbReference>
<evidence type="ECO:0000259" key="6">
    <source>
        <dbReference type="PROSITE" id="PS50023"/>
    </source>
</evidence>
<dbReference type="Proteomes" id="UP000046395">
    <property type="component" value="Unassembled WGS sequence"/>
</dbReference>
<evidence type="ECO:0000313" key="8">
    <source>
        <dbReference type="WBParaSite" id="TMUE_2000009564.1"/>
    </source>
</evidence>
<evidence type="ECO:0000256" key="2">
    <source>
        <dbReference type="ARBA" id="ARBA00022737"/>
    </source>
</evidence>
<evidence type="ECO:0000256" key="5">
    <source>
        <dbReference type="PROSITE-ProRule" id="PRU00125"/>
    </source>
</evidence>
<dbReference type="WBParaSite" id="TMUE_2000009564.1">
    <property type="protein sequence ID" value="TMUE_2000009564.1"/>
    <property type="gene ID" value="WBGene00300635"/>
</dbReference>
<keyword evidence="7" id="KW-1185">Reference proteome</keyword>
<accession>A0A5S6QQX1</accession>
<feature type="domain" description="LIM zinc-binding" evidence="6">
    <location>
        <begin position="68"/>
        <end position="127"/>
    </location>
</feature>
<organism evidence="7 8">
    <name type="scientific">Trichuris muris</name>
    <name type="common">Mouse whipworm</name>
    <dbReference type="NCBI Taxonomy" id="70415"/>
    <lineage>
        <taxon>Eukaryota</taxon>
        <taxon>Metazoa</taxon>
        <taxon>Ecdysozoa</taxon>
        <taxon>Nematoda</taxon>
        <taxon>Enoplea</taxon>
        <taxon>Dorylaimia</taxon>
        <taxon>Trichinellida</taxon>
        <taxon>Trichuridae</taxon>
        <taxon>Trichuris</taxon>
    </lineage>
</organism>